<dbReference type="EMBL" id="VHJA01000068">
    <property type="protein sequence ID" value="TPV37992.1"/>
    <property type="molecule type" value="Genomic_DNA"/>
</dbReference>
<gene>
    <name evidence="3" type="ORF">FJW01_18455</name>
</gene>
<evidence type="ECO:0000259" key="2">
    <source>
        <dbReference type="Pfam" id="PF00419"/>
    </source>
</evidence>
<dbReference type="InterPro" id="IPR000259">
    <property type="entry name" value="Adhesion_dom_fimbrial"/>
</dbReference>
<dbReference type="RefSeq" id="WP_128085604.1">
    <property type="nucleotide sequence ID" value="NZ_CP071405.1"/>
</dbReference>
<reference evidence="3 4" key="1">
    <citation type="submission" date="2019-06" db="EMBL/GenBank/DDBJ databases">
        <title>Taxogenomics and systematics of the genus Pantoea.</title>
        <authorList>
            <person name="Tambong J.T."/>
        </authorList>
    </citation>
    <scope>NUCLEOTIDE SEQUENCE [LARGE SCALE GENOMIC DNA]</scope>
    <source>
        <strain evidence="3 4">LMG 24200</strain>
    </source>
</reference>
<evidence type="ECO:0000313" key="4">
    <source>
        <dbReference type="Proteomes" id="UP000317747"/>
    </source>
</evidence>
<keyword evidence="1" id="KW-0732">Signal</keyword>
<dbReference type="GO" id="GO:0009289">
    <property type="term" value="C:pilus"/>
    <property type="evidence" value="ECO:0007669"/>
    <property type="project" value="InterPro"/>
</dbReference>
<dbReference type="OrthoDB" id="7015440at2"/>
<dbReference type="Pfam" id="PF00419">
    <property type="entry name" value="Fimbrial"/>
    <property type="match status" value="1"/>
</dbReference>
<protein>
    <recommendedName>
        <fullName evidence="2">Fimbrial-type adhesion domain-containing protein</fullName>
    </recommendedName>
</protein>
<proteinExistence type="predicted"/>
<feature type="domain" description="Fimbrial-type adhesion" evidence="2">
    <location>
        <begin position="24"/>
        <end position="161"/>
    </location>
</feature>
<sequence length="162" mass="17206">MKRWMMAGVMYIALCRGALGLDVNVSGNLLAPACTAELPADSLVTLPEVSLAQLYKGESKPTSATIKIRCYKLTAVSFTLRTDQTDPTGVVKTDLSGIGLEMGYGLSQAGVLTGLAKPGEIINHTLLNEALFVIKTRPVIIDENRAAAGSYSASALLSIEYR</sequence>
<feature type="signal peptide" evidence="1">
    <location>
        <begin position="1"/>
        <end position="20"/>
    </location>
</feature>
<accession>A0A506PX96</accession>
<dbReference type="SUPFAM" id="SSF49401">
    <property type="entry name" value="Bacterial adhesins"/>
    <property type="match status" value="1"/>
</dbReference>
<comment type="caution">
    <text evidence="3">The sequence shown here is derived from an EMBL/GenBank/DDBJ whole genome shotgun (WGS) entry which is preliminary data.</text>
</comment>
<dbReference type="Proteomes" id="UP000317747">
    <property type="component" value="Unassembled WGS sequence"/>
</dbReference>
<dbReference type="InterPro" id="IPR008966">
    <property type="entry name" value="Adhesion_dom_sf"/>
</dbReference>
<dbReference type="GO" id="GO:0007155">
    <property type="term" value="P:cell adhesion"/>
    <property type="evidence" value="ECO:0007669"/>
    <property type="project" value="InterPro"/>
</dbReference>
<organism evidence="3 4">
    <name type="scientific">Pantoea deleyi</name>
    <dbReference type="NCBI Taxonomy" id="470932"/>
    <lineage>
        <taxon>Bacteria</taxon>
        <taxon>Pseudomonadati</taxon>
        <taxon>Pseudomonadota</taxon>
        <taxon>Gammaproteobacteria</taxon>
        <taxon>Enterobacterales</taxon>
        <taxon>Erwiniaceae</taxon>
        <taxon>Pantoea</taxon>
    </lineage>
</organism>
<keyword evidence="4" id="KW-1185">Reference proteome</keyword>
<dbReference type="Gene3D" id="2.60.40.1090">
    <property type="entry name" value="Fimbrial-type adhesion domain"/>
    <property type="match status" value="1"/>
</dbReference>
<feature type="chain" id="PRO_5021190145" description="Fimbrial-type adhesion domain-containing protein" evidence="1">
    <location>
        <begin position="21"/>
        <end position="162"/>
    </location>
</feature>
<dbReference type="InterPro" id="IPR036937">
    <property type="entry name" value="Adhesion_dom_fimbrial_sf"/>
</dbReference>
<evidence type="ECO:0000256" key="1">
    <source>
        <dbReference type="SAM" id="SignalP"/>
    </source>
</evidence>
<dbReference type="AlphaFoldDB" id="A0A506PX96"/>
<evidence type="ECO:0000313" key="3">
    <source>
        <dbReference type="EMBL" id="TPV37992.1"/>
    </source>
</evidence>
<name>A0A506PX96_9GAMM</name>